<dbReference type="InterPro" id="IPR035925">
    <property type="entry name" value="BSD_dom_sf"/>
</dbReference>
<evidence type="ECO:0000256" key="1">
    <source>
        <dbReference type="SAM" id="MobiDB-lite"/>
    </source>
</evidence>
<evidence type="ECO:0000259" key="2">
    <source>
        <dbReference type="PROSITE" id="PS50858"/>
    </source>
</evidence>
<feature type="compositionally biased region" description="Polar residues" evidence="1">
    <location>
        <begin position="20"/>
        <end position="29"/>
    </location>
</feature>
<feature type="compositionally biased region" description="Acidic residues" evidence="1">
    <location>
        <begin position="463"/>
        <end position="484"/>
    </location>
</feature>
<dbReference type="PANTHER" id="PTHR16019:SF5">
    <property type="entry name" value="BSD DOMAIN-CONTAINING PROTEIN 1"/>
    <property type="match status" value="1"/>
</dbReference>
<feature type="compositionally biased region" description="Basic and acidic residues" evidence="1">
    <location>
        <begin position="452"/>
        <end position="462"/>
    </location>
</feature>
<dbReference type="EMBL" id="CAMGYJ010000003">
    <property type="protein sequence ID" value="CAI0395370.1"/>
    <property type="molecule type" value="Genomic_DNA"/>
</dbReference>
<name>A0AAV0ICK6_9ROSI</name>
<feature type="domain" description="BSD" evidence="2">
    <location>
        <begin position="193"/>
        <end position="245"/>
    </location>
</feature>
<feature type="compositionally biased region" description="Polar residues" evidence="1">
    <location>
        <begin position="350"/>
        <end position="368"/>
    </location>
</feature>
<feature type="compositionally biased region" description="Acidic residues" evidence="1">
    <location>
        <begin position="264"/>
        <end position="280"/>
    </location>
</feature>
<dbReference type="GO" id="GO:0005737">
    <property type="term" value="C:cytoplasm"/>
    <property type="evidence" value="ECO:0007669"/>
    <property type="project" value="TreeGrafter"/>
</dbReference>
<sequence>MDFFRSVFSDEPDPPPPKSASGSQTPPEHQSNSDSDSDSPPPAQPQSNPNPTADNDARGWSSFGGLIRTLTTKSESVIETYRRDLKEFSTGLRKEIEVAQGSLENVGQAFDEIGNSVIKGTAQIISQGKEAIISLDNESDSSDVDRGSSAAGQSSSYDSRRYSRLDAQVRAIQGDASTFCDEPEDLDDYGKWRSSEFDLEENRDEIESLLEENGTLDNIYRKVVPGSVDEETFWSRYYYRIYKLKQAEALRANLVKRAISAEEEDLSWDVDDDDDEEESEDWKSKVSKGEEMSKGVVEEHQEVKTRDYAMEVGKLDAIEPVEQNPVEDKKMVDEKSVEIGLNAKEEAASAISTVEEQNVVNNPSSATASGDVVSSEKADEVKEDVKSAENSGSEGNGGNGGSCKDSDYSVVSSHQTTAEEEDLGWDEIEDLSGIDDGKKEERRVSQGGSSATKEELRKRLSVAEEEEEEDLSWDIEDDDEPVKA</sequence>
<reference evidence="3" key="1">
    <citation type="submission" date="2022-08" db="EMBL/GenBank/DDBJ databases">
        <authorList>
            <person name="Gutierrez-Valencia J."/>
        </authorList>
    </citation>
    <scope>NUCLEOTIDE SEQUENCE</scope>
</reference>
<dbReference type="SUPFAM" id="SSF140383">
    <property type="entry name" value="BSD domain-like"/>
    <property type="match status" value="1"/>
</dbReference>
<feature type="compositionally biased region" description="Acidic residues" evidence="1">
    <location>
        <begin position="418"/>
        <end position="433"/>
    </location>
</feature>
<dbReference type="InterPro" id="IPR005607">
    <property type="entry name" value="BSD_dom"/>
</dbReference>
<feature type="compositionally biased region" description="Basic and acidic residues" evidence="1">
    <location>
        <begin position="374"/>
        <end position="387"/>
    </location>
</feature>
<evidence type="ECO:0000313" key="4">
    <source>
        <dbReference type="Proteomes" id="UP001154282"/>
    </source>
</evidence>
<organism evidence="3 4">
    <name type="scientific">Linum tenue</name>
    <dbReference type="NCBI Taxonomy" id="586396"/>
    <lineage>
        <taxon>Eukaryota</taxon>
        <taxon>Viridiplantae</taxon>
        <taxon>Streptophyta</taxon>
        <taxon>Embryophyta</taxon>
        <taxon>Tracheophyta</taxon>
        <taxon>Spermatophyta</taxon>
        <taxon>Magnoliopsida</taxon>
        <taxon>eudicotyledons</taxon>
        <taxon>Gunneridae</taxon>
        <taxon>Pentapetalae</taxon>
        <taxon>rosids</taxon>
        <taxon>fabids</taxon>
        <taxon>Malpighiales</taxon>
        <taxon>Linaceae</taxon>
        <taxon>Linum</taxon>
    </lineage>
</organism>
<gene>
    <name evidence="3" type="ORF">LITE_LOCUS8702</name>
</gene>
<feature type="compositionally biased region" description="Basic and acidic residues" evidence="1">
    <location>
        <begin position="281"/>
        <end position="301"/>
    </location>
</feature>
<dbReference type="PANTHER" id="PTHR16019">
    <property type="entry name" value="SYNAPSE-ASSOCIATED PROTEIN"/>
    <property type="match status" value="1"/>
</dbReference>
<dbReference type="PROSITE" id="PS50858">
    <property type="entry name" value="BSD"/>
    <property type="match status" value="1"/>
</dbReference>
<keyword evidence="4" id="KW-1185">Reference proteome</keyword>
<proteinExistence type="predicted"/>
<evidence type="ECO:0000313" key="3">
    <source>
        <dbReference type="EMBL" id="CAI0395370.1"/>
    </source>
</evidence>
<dbReference type="AlphaFoldDB" id="A0AAV0ICK6"/>
<feature type="region of interest" description="Disordered" evidence="1">
    <location>
        <begin position="349"/>
        <end position="484"/>
    </location>
</feature>
<dbReference type="Proteomes" id="UP001154282">
    <property type="component" value="Unassembled WGS sequence"/>
</dbReference>
<dbReference type="Gene3D" id="1.10.3970.10">
    <property type="entry name" value="BSD domain"/>
    <property type="match status" value="1"/>
</dbReference>
<feature type="compositionally biased region" description="Basic and acidic residues" evidence="1">
    <location>
        <begin position="435"/>
        <end position="444"/>
    </location>
</feature>
<dbReference type="Pfam" id="PF03909">
    <property type="entry name" value="BSD"/>
    <property type="match status" value="1"/>
</dbReference>
<comment type="caution">
    <text evidence="3">The sequence shown here is derived from an EMBL/GenBank/DDBJ whole genome shotgun (WGS) entry which is preliminary data.</text>
</comment>
<feature type="region of interest" description="Disordered" evidence="1">
    <location>
        <begin position="1"/>
        <end position="62"/>
    </location>
</feature>
<accession>A0AAV0ICK6</accession>
<feature type="compositionally biased region" description="Low complexity" evidence="1">
    <location>
        <begin position="147"/>
        <end position="157"/>
    </location>
</feature>
<feature type="region of interest" description="Disordered" evidence="1">
    <location>
        <begin position="264"/>
        <end position="301"/>
    </location>
</feature>
<dbReference type="SMART" id="SM00751">
    <property type="entry name" value="BSD"/>
    <property type="match status" value="1"/>
</dbReference>
<dbReference type="InterPro" id="IPR051494">
    <property type="entry name" value="BSD_domain-containing"/>
</dbReference>
<feature type="region of interest" description="Disordered" evidence="1">
    <location>
        <begin position="137"/>
        <end position="159"/>
    </location>
</feature>
<protein>
    <recommendedName>
        <fullName evidence="2">BSD domain-containing protein</fullName>
    </recommendedName>
</protein>